<dbReference type="AlphaFoldDB" id="A0ABD3QDN2"/>
<protein>
    <recommendedName>
        <fullName evidence="1">DUF1995 domain-containing protein</fullName>
    </recommendedName>
</protein>
<sequence>MPILANFVGGNWGTKGDYNQITTYYNESLFSSRITTMRTTTTRLTFLPTALLLLLSPLPSTSFSPPASITPRHAHTQLHLFPPKGIPPTPTARDQQAISSLKSALSLPRPTLLECEFPPLSSLNKLGDGSLRSSLQVEDANVAFVAKLAKELASPFGPMVVVYVSSSASNSLVAKVRAKVKKNVYSLKEEGMQGNVKNDRVCILMTPSSPKDYRIARELAESGCKTVIVNGLFKDPKSIPPYAKMAYYLKPLTYNSQIAGYLIRTYPQPWKVVDVVTNKVLGTFSDAEILVEKTNTPDLRESVRLAQKSVDERAIRARSGR</sequence>
<dbReference type="Pfam" id="PF09353">
    <property type="entry name" value="DUF1995"/>
    <property type="match status" value="1"/>
</dbReference>
<evidence type="ECO:0000259" key="1">
    <source>
        <dbReference type="Pfam" id="PF09353"/>
    </source>
</evidence>
<proteinExistence type="predicted"/>
<evidence type="ECO:0000313" key="3">
    <source>
        <dbReference type="Proteomes" id="UP001516023"/>
    </source>
</evidence>
<evidence type="ECO:0000313" key="2">
    <source>
        <dbReference type="EMBL" id="KAL3798169.1"/>
    </source>
</evidence>
<gene>
    <name evidence="2" type="ORF">HJC23_005730</name>
</gene>
<dbReference type="Proteomes" id="UP001516023">
    <property type="component" value="Unassembled WGS sequence"/>
</dbReference>
<dbReference type="InterPro" id="IPR018962">
    <property type="entry name" value="DUF1995"/>
</dbReference>
<comment type="caution">
    <text evidence="2">The sequence shown here is derived from an EMBL/GenBank/DDBJ whole genome shotgun (WGS) entry which is preliminary data.</text>
</comment>
<name>A0ABD3QDN2_9STRA</name>
<dbReference type="EMBL" id="JABMIG020000048">
    <property type="protein sequence ID" value="KAL3798169.1"/>
    <property type="molecule type" value="Genomic_DNA"/>
</dbReference>
<organism evidence="2 3">
    <name type="scientific">Cyclotella cryptica</name>
    <dbReference type="NCBI Taxonomy" id="29204"/>
    <lineage>
        <taxon>Eukaryota</taxon>
        <taxon>Sar</taxon>
        <taxon>Stramenopiles</taxon>
        <taxon>Ochrophyta</taxon>
        <taxon>Bacillariophyta</taxon>
        <taxon>Coscinodiscophyceae</taxon>
        <taxon>Thalassiosirophycidae</taxon>
        <taxon>Stephanodiscales</taxon>
        <taxon>Stephanodiscaceae</taxon>
        <taxon>Cyclotella</taxon>
    </lineage>
</organism>
<reference evidence="2 3" key="1">
    <citation type="journal article" date="2020" name="G3 (Bethesda)">
        <title>Improved Reference Genome for Cyclotella cryptica CCMP332, a Model for Cell Wall Morphogenesis, Salinity Adaptation, and Lipid Production in Diatoms (Bacillariophyta).</title>
        <authorList>
            <person name="Roberts W.R."/>
            <person name="Downey K.M."/>
            <person name="Ruck E.C."/>
            <person name="Traller J.C."/>
            <person name="Alverson A.J."/>
        </authorList>
    </citation>
    <scope>NUCLEOTIDE SEQUENCE [LARGE SCALE GENOMIC DNA]</scope>
    <source>
        <strain evidence="2 3">CCMP332</strain>
    </source>
</reference>
<keyword evidence="3" id="KW-1185">Reference proteome</keyword>
<feature type="domain" description="DUF1995" evidence="1">
    <location>
        <begin position="95"/>
        <end position="278"/>
    </location>
</feature>
<accession>A0ABD3QDN2</accession>